<sequence>MKREAVVINRFPAYEMEFHDLLMEFYGGALPASFDSEFRDLAVERHADHVEPFIGLSDKAREETTYEFGSSAPDLLRRHLMNAWLTEMAAFGAELEALPHQNLQQLYREIEQKTVAELAESKRNTEAVYFFHNARADAQFDHWNKMPLWECEEAAALSLGKDPKVVNAANLRKRLGIRFASSEFVKEYRSRVEIIERASHAGILENPINAQTFVSWARRTWADIPVELGSNDQKEPANKKSKSLTEIEHKQLVSTYKIIAGLALHLSGGAVHKEASSITKALDLVGVSLTQETVKKIIVEAKSYKSVL</sequence>
<evidence type="ECO:0000313" key="1">
    <source>
        <dbReference type="EMBL" id="MBM2357046.1"/>
    </source>
</evidence>
<dbReference type="RefSeq" id="WP_231036685.1">
    <property type="nucleotide sequence ID" value="NZ_JAJNGX010000064.1"/>
</dbReference>
<accession>A0A9Q2NU70</accession>
<gene>
    <name evidence="1" type="ORF">JQX14_21070</name>
</gene>
<comment type="caution">
    <text evidence="1">The sequence shown here is derived from an EMBL/GenBank/DDBJ whole genome shotgun (WGS) entry which is preliminary data.</text>
</comment>
<proteinExistence type="predicted"/>
<dbReference type="AlphaFoldDB" id="A0A9Q2NU70"/>
<dbReference type="EMBL" id="JAFBWN010000026">
    <property type="protein sequence ID" value="MBM2357046.1"/>
    <property type="molecule type" value="Genomic_DNA"/>
</dbReference>
<dbReference type="Proteomes" id="UP000809337">
    <property type="component" value="Unassembled WGS sequence"/>
</dbReference>
<organism evidence="1 2">
    <name type="scientific">Pseudosulfitobacter pseudonitzschiae</name>
    <dbReference type="NCBI Taxonomy" id="1402135"/>
    <lineage>
        <taxon>Bacteria</taxon>
        <taxon>Pseudomonadati</taxon>
        <taxon>Pseudomonadota</taxon>
        <taxon>Alphaproteobacteria</taxon>
        <taxon>Rhodobacterales</taxon>
        <taxon>Roseobacteraceae</taxon>
        <taxon>Pseudosulfitobacter</taxon>
    </lineage>
</organism>
<evidence type="ECO:0000313" key="2">
    <source>
        <dbReference type="Proteomes" id="UP000809337"/>
    </source>
</evidence>
<protein>
    <submittedName>
        <fullName evidence="1">Uncharacterized protein</fullName>
    </submittedName>
</protein>
<name>A0A9Q2NU70_9RHOB</name>
<reference evidence="1" key="1">
    <citation type="submission" date="2021-01" db="EMBL/GenBank/DDBJ databases">
        <title>Diatom-associated Roseobacters Show Island Model of Population Structure.</title>
        <authorList>
            <person name="Qu L."/>
            <person name="Feng X."/>
            <person name="Chen Y."/>
            <person name="Li L."/>
            <person name="Wang X."/>
            <person name="Hu Z."/>
            <person name="Wang H."/>
            <person name="Luo H."/>
        </authorList>
    </citation>
    <scope>NUCLEOTIDE SEQUENCE</scope>
    <source>
        <strain evidence="1">SM26-45</strain>
    </source>
</reference>